<dbReference type="RefSeq" id="WP_221030160.1">
    <property type="nucleotide sequence ID" value="NZ_CP139781.1"/>
</dbReference>
<organism evidence="1 2">
    <name type="scientific">Actomonas aquatica</name>
    <dbReference type="NCBI Taxonomy" id="2866162"/>
    <lineage>
        <taxon>Bacteria</taxon>
        <taxon>Pseudomonadati</taxon>
        <taxon>Verrucomicrobiota</taxon>
        <taxon>Opitutia</taxon>
        <taxon>Opitutales</taxon>
        <taxon>Opitutaceae</taxon>
        <taxon>Actomonas</taxon>
    </lineage>
</organism>
<reference evidence="1 2" key="1">
    <citation type="submission" date="2023-12" db="EMBL/GenBank/DDBJ databases">
        <title>Description of an unclassified Opitutus bacterium of Verrucomicrobiota.</title>
        <authorList>
            <person name="Zhang D.-F."/>
        </authorList>
    </citation>
    <scope>NUCLEOTIDE SEQUENCE [LARGE SCALE GENOMIC DNA]</scope>
    <source>
        <strain evidence="1 2">WL0086</strain>
    </source>
</reference>
<keyword evidence="2" id="KW-1185">Reference proteome</keyword>
<dbReference type="InterPro" id="IPR024078">
    <property type="entry name" value="LmbE-like_dom_sf"/>
</dbReference>
<dbReference type="Proteomes" id="UP000738431">
    <property type="component" value="Chromosome"/>
</dbReference>
<evidence type="ECO:0000313" key="1">
    <source>
        <dbReference type="EMBL" id="WRQ87682.1"/>
    </source>
</evidence>
<proteinExistence type="predicted"/>
<name>A0ABZ1C8M6_9BACT</name>
<dbReference type="Pfam" id="PF02585">
    <property type="entry name" value="PIG-L"/>
    <property type="match status" value="1"/>
</dbReference>
<dbReference type="EMBL" id="CP139781">
    <property type="protein sequence ID" value="WRQ87682.1"/>
    <property type="molecule type" value="Genomic_DNA"/>
</dbReference>
<gene>
    <name evidence="1" type="ORF">K1X11_022960</name>
</gene>
<protein>
    <submittedName>
        <fullName evidence="1">PIG-L family deacetylase</fullName>
    </submittedName>
</protein>
<sequence>MSPALLDHLYVPDNTSPADALARTTHLAIGAHQDDLEIFAYHGIETCYDRADMWFGGVTVTDGGGSARTGEYSDYSDEQMKAVRVEEQNEAARLGRYAFQAQLGVPSRVIKDPAAHGPVVAQLTELLRATRPDALYLHNPADKHATHIGVLLACVSALRELAPDDRPRTIVGCEVWRDLDWLPDGAKIPLPVGRLPELERDLIAVFRSQVAGGKDYVAATLGRRRANATYFNSHAIDAAAAVTFAMDLSALATDDSLTLTDLVTPHLDAFRADVLRKLAAF</sequence>
<evidence type="ECO:0000313" key="2">
    <source>
        <dbReference type="Proteomes" id="UP000738431"/>
    </source>
</evidence>
<dbReference type="Gene3D" id="3.40.50.10320">
    <property type="entry name" value="LmbE-like"/>
    <property type="match status" value="1"/>
</dbReference>
<dbReference type="SUPFAM" id="SSF102588">
    <property type="entry name" value="LmbE-like"/>
    <property type="match status" value="1"/>
</dbReference>
<accession>A0ABZ1C8M6</accession>
<dbReference type="InterPro" id="IPR003737">
    <property type="entry name" value="GlcNAc_PI_deacetylase-related"/>
</dbReference>